<evidence type="ECO:0000256" key="2">
    <source>
        <dbReference type="ARBA" id="ARBA00022448"/>
    </source>
</evidence>
<evidence type="ECO:0000313" key="10">
    <source>
        <dbReference type="Proteomes" id="UP000182135"/>
    </source>
</evidence>
<name>A0A1I2P039_9CLOT</name>
<keyword evidence="3 8" id="KW-0762">Sugar transport</keyword>
<dbReference type="STRING" id="1529.SAMN04487885_12539"/>
<evidence type="ECO:0000256" key="3">
    <source>
        <dbReference type="ARBA" id="ARBA00022597"/>
    </source>
</evidence>
<keyword evidence="6" id="KW-0418">Kinase</keyword>
<keyword evidence="5" id="KW-0598">Phosphotransferase system</keyword>
<gene>
    <name evidence="8" type="ORF">DBY38_06265</name>
    <name evidence="9" type="ORF">SAMN04487885_12539</name>
</gene>
<keyword evidence="2" id="KW-0813">Transport</keyword>
<feature type="domain" description="PTS EIIA type-1" evidence="7">
    <location>
        <begin position="28"/>
        <end position="132"/>
    </location>
</feature>
<dbReference type="PANTHER" id="PTHR45008">
    <property type="entry name" value="PTS SYSTEM GLUCOSE-SPECIFIC EIIA COMPONENT"/>
    <property type="match status" value="1"/>
</dbReference>
<protein>
    <submittedName>
        <fullName evidence="8">PTS glucose transporter subunit IIA</fullName>
    </submittedName>
    <submittedName>
        <fullName evidence="9">PTS system IIA component, Glc family</fullName>
    </submittedName>
</protein>
<dbReference type="PROSITE" id="PS00371">
    <property type="entry name" value="PTS_EIIA_TYPE_1_HIS"/>
    <property type="match status" value="1"/>
</dbReference>
<dbReference type="Proteomes" id="UP000246114">
    <property type="component" value="Unassembled WGS sequence"/>
</dbReference>
<keyword evidence="4" id="KW-0808">Transferase</keyword>
<reference evidence="8 11" key="2">
    <citation type="submission" date="2018-03" db="EMBL/GenBank/DDBJ databases">
        <title>The uncultured portion of the human microbiome is neutrally assembled.</title>
        <authorList>
            <person name="Jeraldo P."/>
            <person name="Boardman L."/>
            <person name="White B.A."/>
            <person name="Nelson H."/>
            <person name="Goldenfeld N."/>
            <person name="Chia N."/>
        </authorList>
    </citation>
    <scope>NUCLEOTIDE SEQUENCE [LARGE SCALE GENOMIC DNA]</scope>
    <source>
        <strain evidence="8">CIM:MAG 903</strain>
    </source>
</reference>
<evidence type="ECO:0000313" key="9">
    <source>
        <dbReference type="EMBL" id="SFG09605.1"/>
    </source>
</evidence>
<dbReference type="InterPro" id="IPR050890">
    <property type="entry name" value="PTS_EIIA_component"/>
</dbReference>
<dbReference type="EMBL" id="FOOE01000025">
    <property type="protein sequence ID" value="SFG09605.1"/>
    <property type="molecule type" value="Genomic_DNA"/>
</dbReference>
<dbReference type="eggNOG" id="COG2190">
    <property type="taxonomic scope" value="Bacteria"/>
</dbReference>
<dbReference type="FunFam" id="2.70.70.10:FF:000001">
    <property type="entry name" value="PTS system glucose-specific IIA component"/>
    <property type="match status" value="1"/>
</dbReference>
<dbReference type="PROSITE" id="PS51093">
    <property type="entry name" value="PTS_EIIA_TYPE_1"/>
    <property type="match status" value="1"/>
</dbReference>
<proteinExistence type="predicted"/>
<dbReference type="PANTHER" id="PTHR45008:SF1">
    <property type="entry name" value="PTS SYSTEM GLUCOSE-SPECIFIC EIIA COMPONENT"/>
    <property type="match status" value="1"/>
</dbReference>
<evidence type="ECO:0000259" key="7">
    <source>
        <dbReference type="PROSITE" id="PS51093"/>
    </source>
</evidence>
<accession>A0A1I2P039</accession>
<dbReference type="RefSeq" id="WP_027638789.1">
    <property type="nucleotide sequence ID" value="NZ_BAAACD010000030.1"/>
</dbReference>
<dbReference type="AlphaFoldDB" id="A0A1I2P039"/>
<dbReference type="OrthoDB" id="92465at2"/>
<dbReference type="SUPFAM" id="SSF51261">
    <property type="entry name" value="Duplicated hybrid motif"/>
    <property type="match status" value="1"/>
</dbReference>
<evidence type="ECO:0000256" key="6">
    <source>
        <dbReference type="ARBA" id="ARBA00022777"/>
    </source>
</evidence>
<dbReference type="GO" id="GO:0016301">
    <property type="term" value="F:kinase activity"/>
    <property type="evidence" value="ECO:0007669"/>
    <property type="project" value="UniProtKB-KW"/>
</dbReference>
<dbReference type="Pfam" id="PF00358">
    <property type="entry name" value="PTS_EIIA_1"/>
    <property type="match status" value="1"/>
</dbReference>
<dbReference type="InterPro" id="IPR011055">
    <property type="entry name" value="Dup_hybrid_motif"/>
</dbReference>
<organism evidence="9 10">
    <name type="scientific">Clostridium cadaveris</name>
    <dbReference type="NCBI Taxonomy" id="1529"/>
    <lineage>
        <taxon>Bacteria</taxon>
        <taxon>Bacillati</taxon>
        <taxon>Bacillota</taxon>
        <taxon>Clostridia</taxon>
        <taxon>Eubacteriales</taxon>
        <taxon>Clostridiaceae</taxon>
        <taxon>Clostridium</taxon>
    </lineage>
</organism>
<dbReference type="NCBIfam" id="TIGR00830">
    <property type="entry name" value="PTBA"/>
    <property type="match status" value="1"/>
</dbReference>
<dbReference type="GeneID" id="90543449"/>
<dbReference type="Proteomes" id="UP000182135">
    <property type="component" value="Unassembled WGS sequence"/>
</dbReference>
<keyword evidence="10" id="KW-1185">Reference proteome</keyword>
<evidence type="ECO:0000256" key="4">
    <source>
        <dbReference type="ARBA" id="ARBA00022679"/>
    </source>
</evidence>
<evidence type="ECO:0000313" key="8">
    <source>
        <dbReference type="EMBL" id="PWL53998.1"/>
    </source>
</evidence>
<evidence type="ECO:0000313" key="11">
    <source>
        <dbReference type="Proteomes" id="UP000246114"/>
    </source>
</evidence>
<comment type="subcellular location">
    <subcellularLocation>
        <location evidence="1">Cytoplasm</location>
    </subcellularLocation>
</comment>
<evidence type="ECO:0000256" key="1">
    <source>
        <dbReference type="ARBA" id="ARBA00004496"/>
    </source>
</evidence>
<dbReference type="EMBL" id="QAMZ01000029">
    <property type="protein sequence ID" value="PWL53998.1"/>
    <property type="molecule type" value="Genomic_DNA"/>
</dbReference>
<dbReference type="Gene3D" id="2.70.70.10">
    <property type="entry name" value="Glucose Permease (Domain IIA)"/>
    <property type="match status" value="1"/>
</dbReference>
<dbReference type="InterPro" id="IPR001127">
    <property type="entry name" value="PTS_EIIA_1_perm"/>
</dbReference>
<dbReference type="GO" id="GO:0009401">
    <property type="term" value="P:phosphoenolpyruvate-dependent sugar phosphotransferase system"/>
    <property type="evidence" value="ECO:0007669"/>
    <property type="project" value="UniProtKB-KW"/>
</dbReference>
<reference evidence="9 10" key="1">
    <citation type="submission" date="2016-10" db="EMBL/GenBank/DDBJ databases">
        <authorList>
            <person name="de Groot N.N."/>
        </authorList>
    </citation>
    <scope>NUCLEOTIDE SEQUENCE [LARGE SCALE GENOMIC DNA]</scope>
    <source>
        <strain evidence="9 10">NLAE-zl-G419</strain>
    </source>
</reference>
<dbReference type="GO" id="GO:0005737">
    <property type="term" value="C:cytoplasm"/>
    <property type="evidence" value="ECO:0007669"/>
    <property type="project" value="UniProtKB-SubCell"/>
</dbReference>
<sequence length="159" mass="17073">MFGFLKKKNSELVAPVSGKVIELSQVPDEVFSQKMAGDGVAIEPSDDLVVAPADGSITLIFKTNHAFAMTLENGLEILVHIGLDTVELNGEGFERLATEGETVKAGTPIVKINRKLFEEKGYKTVTPVLVTNPDILKEMNGLVGNNVTAGKDAVISYKK</sequence>
<evidence type="ECO:0000256" key="5">
    <source>
        <dbReference type="ARBA" id="ARBA00022683"/>
    </source>
</evidence>